<proteinExistence type="predicted"/>
<dbReference type="PANTHER" id="PTHR24114:SF2">
    <property type="entry name" value="F-BOX DOMAIN-CONTAINING PROTEIN-RELATED"/>
    <property type="match status" value="1"/>
</dbReference>
<accession>A0A7S3Y4C0</accession>
<dbReference type="SMART" id="SM00698">
    <property type="entry name" value="MORN"/>
    <property type="match status" value="2"/>
</dbReference>
<dbReference type="InterPro" id="IPR032675">
    <property type="entry name" value="LRR_dom_sf"/>
</dbReference>
<dbReference type="Gene3D" id="2.20.110.10">
    <property type="entry name" value="Histone H3 K4-specific methyltransferase SET7/9 N-terminal domain"/>
    <property type="match status" value="1"/>
</dbReference>
<dbReference type="Gene3D" id="3.80.10.10">
    <property type="entry name" value="Ribonuclease Inhibitor"/>
    <property type="match status" value="1"/>
</dbReference>
<sequence length="374" mass="40815">MKYPDLKSYEGEFAMGQEHGMGKMTWPDGSTHQGRFRFGVRDGPGVYTREDGLKEKKIWKDDALEAANAFDLSGSSEEELGAGKENPLSLADQAQERLARVVREDPLLYPSAALQRVLPRHLKEVVAKEFVEHDASLSAVFKETVPKIAWEFIPEIRYCNNRMIAQEVTMMMYFLECNRVLKTLHLQAAGLNESGAKQFANIIDKLTVLEELNLSWNSMRNDGLKVIASNLHRAPTLKKLHVAGCGIGNTGASSIAEILGNNECALQLLNMSFNSIGPLGCKALSECIATNVSLACLNLRSNSIGPDGAEILSKGLLKHQGSLKQLHIADNQIGNEMATLIAGCLKGTTADLVESFDARSLGGPLYVKEGVVSK</sequence>
<evidence type="ECO:0000256" key="1">
    <source>
        <dbReference type="ARBA" id="ARBA00022737"/>
    </source>
</evidence>
<dbReference type="SUPFAM" id="SSF82185">
    <property type="entry name" value="Histone H3 K4-specific methyltransferase SET7/9 N-terminal domain"/>
    <property type="match status" value="1"/>
</dbReference>
<dbReference type="EMBL" id="HBIU01043086">
    <property type="protein sequence ID" value="CAE0640656.1"/>
    <property type="molecule type" value="Transcribed_RNA"/>
</dbReference>
<dbReference type="Pfam" id="PF02493">
    <property type="entry name" value="MORN"/>
    <property type="match status" value="2"/>
</dbReference>
<dbReference type="InterPro" id="IPR003409">
    <property type="entry name" value="MORN"/>
</dbReference>
<dbReference type="SMART" id="SM00368">
    <property type="entry name" value="LRR_RI"/>
    <property type="match status" value="6"/>
</dbReference>
<dbReference type="InterPro" id="IPR001611">
    <property type="entry name" value="Leu-rich_rpt"/>
</dbReference>
<protein>
    <submittedName>
        <fullName evidence="2">Uncharacterized protein</fullName>
    </submittedName>
</protein>
<dbReference type="SUPFAM" id="SSF52047">
    <property type="entry name" value="RNI-like"/>
    <property type="match status" value="1"/>
</dbReference>
<dbReference type="InterPro" id="IPR052394">
    <property type="entry name" value="LRR-containing"/>
</dbReference>
<evidence type="ECO:0000313" key="2">
    <source>
        <dbReference type="EMBL" id="CAE0640656.1"/>
    </source>
</evidence>
<keyword evidence="1" id="KW-0677">Repeat</keyword>
<dbReference type="Pfam" id="PF13516">
    <property type="entry name" value="LRR_6"/>
    <property type="match status" value="5"/>
</dbReference>
<dbReference type="AlphaFoldDB" id="A0A7S3Y4C0"/>
<name>A0A7S3Y4C0_HETAK</name>
<gene>
    <name evidence="2" type="ORF">HAKA00212_LOCUS19477</name>
</gene>
<dbReference type="PANTHER" id="PTHR24114">
    <property type="entry name" value="LEUCINE RICH REPEAT FAMILY PROTEIN"/>
    <property type="match status" value="1"/>
</dbReference>
<organism evidence="2">
    <name type="scientific">Heterosigma akashiwo</name>
    <name type="common">Chromophytic alga</name>
    <name type="synonym">Heterosigma carterae</name>
    <dbReference type="NCBI Taxonomy" id="2829"/>
    <lineage>
        <taxon>Eukaryota</taxon>
        <taxon>Sar</taxon>
        <taxon>Stramenopiles</taxon>
        <taxon>Ochrophyta</taxon>
        <taxon>Raphidophyceae</taxon>
        <taxon>Chattonellales</taxon>
        <taxon>Chattonellaceae</taxon>
        <taxon>Heterosigma</taxon>
    </lineage>
</organism>
<reference evidence="2" key="1">
    <citation type="submission" date="2021-01" db="EMBL/GenBank/DDBJ databases">
        <authorList>
            <person name="Corre E."/>
            <person name="Pelletier E."/>
            <person name="Niang G."/>
            <person name="Scheremetjew M."/>
            <person name="Finn R."/>
            <person name="Kale V."/>
            <person name="Holt S."/>
            <person name="Cochrane G."/>
            <person name="Meng A."/>
            <person name="Brown T."/>
            <person name="Cohen L."/>
        </authorList>
    </citation>
    <scope>NUCLEOTIDE SEQUENCE</scope>
    <source>
        <strain evidence="2">CCMP3107</strain>
    </source>
</reference>